<feature type="chain" id="PRO_5040925681" evidence="1">
    <location>
        <begin position="28"/>
        <end position="425"/>
    </location>
</feature>
<dbReference type="SUPFAM" id="SSF53850">
    <property type="entry name" value="Periplasmic binding protein-like II"/>
    <property type="match status" value="1"/>
</dbReference>
<accession>A0A9W6H4R6</accession>
<reference evidence="2" key="1">
    <citation type="journal article" date="2014" name="Int. J. Syst. Evol. Microbiol.">
        <title>Complete genome sequence of Corynebacterium casei LMG S-19264T (=DSM 44701T), isolated from a smear-ripened cheese.</title>
        <authorList>
            <consortium name="US DOE Joint Genome Institute (JGI-PGF)"/>
            <person name="Walter F."/>
            <person name="Albersmeier A."/>
            <person name="Kalinowski J."/>
            <person name="Ruckert C."/>
        </authorList>
    </citation>
    <scope>NUCLEOTIDE SEQUENCE</scope>
    <source>
        <strain evidence="2">VKM Ac-1020</strain>
    </source>
</reference>
<evidence type="ECO:0000313" key="3">
    <source>
        <dbReference type="Proteomes" id="UP001142462"/>
    </source>
</evidence>
<proteinExistence type="predicted"/>
<dbReference type="Gene3D" id="3.40.190.10">
    <property type="entry name" value="Periplasmic binding protein-like II"/>
    <property type="match status" value="1"/>
</dbReference>
<keyword evidence="3" id="KW-1185">Reference proteome</keyword>
<sequence>MKTQRYLSAVAASVLAIVVFSGCSSGAAEDEDGVVRLTFRQFDPADQVEGLVEAVDSWNADHPDIQVDLETVTPNNPQQFAREANSGSGPDVIHMALADVAFLAQPRVLLPLDDLMSSEPLDGADQLLATEMTVIDDTTWGVPWTADTMALVYRPDVLADAGIDATPETWEDFQQVAEDITTGSDGAVSGFCFAAGAQQPAAQWFAINYYLWNHDQYLIENEGGQWQAGVSEDELAAAIDYFDAFFESGTTPASMQALTDYADPAIATALQDGTCAMTYMPPAAFRTVEEQVDAELATAPMPGGLVDGSTHLGGRALGINANSAHPEEAWAFIEYLMSSDTFATYSQYPASAQTLTELDVDPAEQGFVDQLPHSVPFAKYIGAPITTASLQELVNQQFSAVYSGQSDSETAARAILDTIEQGLQG</sequence>
<gene>
    <name evidence="2" type="ORF">GCM10017576_27420</name>
</gene>
<dbReference type="InterPro" id="IPR006059">
    <property type="entry name" value="SBP"/>
</dbReference>
<name>A0A9W6H4R6_9MICO</name>
<protein>
    <submittedName>
        <fullName evidence="2">Bicyclomycin resistance protein</fullName>
    </submittedName>
</protein>
<evidence type="ECO:0000313" key="2">
    <source>
        <dbReference type="EMBL" id="GLJ62611.1"/>
    </source>
</evidence>
<organism evidence="2 3">
    <name type="scientific">Microbacterium barkeri</name>
    <dbReference type="NCBI Taxonomy" id="33917"/>
    <lineage>
        <taxon>Bacteria</taxon>
        <taxon>Bacillati</taxon>
        <taxon>Actinomycetota</taxon>
        <taxon>Actinomycetes</taxon>
        <taxon>Micrococcales</taxon>
        <taxon>Microbacteriaceae</taxon>
        <taxon>Microbacterium</taxon>
    </lineage>
</organism>
<dbReference type="Proteomes" id="UP001142462">
    <property type="component" value="Unassembled WGS sequence"/>
</dbReference>
<keyword evidence="1" id="KW-0732">Signal</keyword>
<comment type="caution">
    <text evidence="2">The sequence shown here is derived from an EMBL/GenBank/DDBJ whole genome shotgun (WGS) entry which is preliminary data.</text>
</comment>
<dbReference type="AlphaFoldDB" id="A0A9W6H4R6"/>
<dbReference type="PROSITE" id="PS51257">
    <property type="entry name" value="PROKAR_LIPOPROTEIN"/>
    <property type="match status" value="1"/>
</dbReference>
<feature type="signal peptide" evidence="1">
    <location>
        <begin position="1"/>
        <end position="27"/>
    </location>
</feature>
<dbReference type="InterPro" id="IPR050490">
    <property type="entry name" value="Bact_solute-bd_prot1"/>
</dbReference>
<dbReference type="PANTHER" id="PTHR43649">
    <property type="entry name" value="ARABINOSE-BINDING PROTEIN-RELATED"/>
    <property type="match status" value="1"/>
</dbReference>
<dbReference type="PANTHER" id="PTHR43649:SF30">
    <property type="entry name" value="ABC TRANSPORTER SUBSTRATE-BINDING PROTEIN"/>
    <property type="match status" value="1"/>
</dbReference>
<dbReference type="RefSeq" id="WP_271174303.1">
    <property type="nucleotide sequence ID" value="NZ_BSEJ01000015.1"/>
</dbReference>
<evidence type="ECO:0000256" key="1">
    <source>
        <dbReference type="SAM" id="SignalP"/>
    </source>
</evidence>
<reference evidence="2" key="2">
    <citation type="submission" date="2023-01" db="EMBL/GenBank/DDBJ databases">
        <authorList>
            <person name="Sun Q."/>
            <person name="Evtushenko L."/>
        </authorList>
    </citation>
    <scope>NUCLEOTIDE SEQUENCE</scope>
    <source>
        <strain evidence="2">VKM Ac-1020</strain>
    </source>
</reference>
<dbReference type="EMBL" id="BSEJ01000015">
    <property type="protein sequence ID" value="GLJ62611.1"/>
    <property type="molecule type" value="Genomic_DNA"/>
</dbReference>
<dbReference type="Pfam" id="PF01547">
    <property type="entry name" value="SBP_bac_1"/>
    <property type="match status" value="1"/>
</dbReference>